<dbReference type="STRING" id="136037.A0A067QIL5"/>
<dbReference type="GO" id="GO:0003678">
    <property type="term" value="F:DNA helicase activity"/>
    <property type="evidence" value="ECO:0007669"/>
    <property type="project" value="InterPro"/>
</dbReference>
<dbReference type="Pfam" id="PF06733">
    <property type="entry name" value="DEAD_2"/>
    <property type="match status" value="1"/>
</dbReference>
<name>A0A067QIL5_ZOONE</name>
<dbReference type="GO" id="GO:0045910">
    <property type="term" value="P:negative regulation of DNA recombination"/>
    <property type="evidence" value="ECO:0007669"/>
    <property type="project" value="TreeGrafter"/>
</dbReference>
<dbReference type="eggNOG" id="KOG1132">
    <property type="taxonomic scope" value="Eukaryota"/>
</dbReference>
<dbReference type="GO" id="GO:0070182">
    <property type="term" value="F:DNA polymerase binding"/>
    <property type="evidence" value="ECO:0007669"/>
    <property type="project" value="TreeGrafter"/>
</dbReference>
<feature type="domain" description="Helicase ATP-binding" evidence="4">
    <location>
        <begin position="11"/>
        <end position="183"/>
    </location>
</feature>
<sequence>MVPAMPEHMINGIIVNFPFEPYSVQSAYMEKVIECLKKRVNGMLESPTGTGKTLSLLCASLSWLTVKKAQQQAESLGLYNLPDGDFVTGLQNKLREAAGPVNTARTGASSWDSGSTQIIYASRTHSQLSQAIQELKKTGYVNTKVAVLGSRDQMCIHPEVSKEENNIAKVNLESALKINLKSL</sequence>
<accession>A0A067QIL5</accession>
<dbReference type="Gene3D" id="3.40.50.300">
    <property type="entry name" value="P-loop containing nucleotide triphosphate hydrolases"/>
    <property type="match status" value="1"/>
</dbReference>
<dbReference type="InParanoid" id="A0A067QIL5"/>
<proteinExistence type="predicted"/>
<dbReference type="GO" id="GO:0003677">
    <property type="term" value="F:DNA binding"/>
    <property type="evidence" value="ECO:0007669"/>
    <property type="project" value="InterPro"/>
</dbReference>
<dbReference type="PANTHER" id="PTHR11472">
    <property type="entry name" value="DNA REPAIR DEAD HELICASE RAD3/XP-D SUBFAMILY MEMBER"/>
    <property type="match status" value="1"/>
</dbReference>
<evidence type="ECO:0000259" key="4">
    <source>
        <dbReference type="PROSITE" id="PS51193"/>
    </source>
</evidence>
<dbReference type="GO" id="GO:0016818">
    <property type="term" value="F:hydrolase activity, acting on acid anhydrides, in phosphorus-containing anhydrides"/>
    <property type="evidence" value="ECO:0007669"/>
    <property type="project" value="InterPro"/>
</dbReference>
<keyword evidence="1" id="KW-0547">Nucleotide-binding</keyword>
<dbReference type="SMART" id="SM00488">
    <property type="entry name" value="DEXDc2"/>
    <property type="match status" value="1"/>
</dbReference>
<reference evidence="5 6" key="1">
    <citation type="journal article" date="2014" name="Nat. Commun.">
        <title>Molecular traces of alternative social organization in a termite genome.</title>
        <authorList>
            <person name="Terrapon N."/>
            <person name="Li C."/>
            <person name="Robertson H.M."/>
            <person name="Ji L."/>
            <person name="Meng X."/>
            <person name="Booth W."/>
            <person name="Chen Z."/>
            <person name="Childers C.P."/>
            <person name="Glastad K.M."/>
            <person name="Gokhale K."/>
            <person name="Gowin J."/>
            <person name="Gronenberg W."/>
            <person name="Hermansen R.A."/>
            <person name="Hu H."/>
            <person name="Hunt B.G."/>
            <person name="Huylmans A.K."/>
            <person name="Khalil S.M."/>
            <person name="Mitchell R.D."/>
            <person name="Munoz-Torres M.C."/>
            <person name="Mustard J.A."/>
            <person name="Pan H."/>
            <person name="Reese J.T."/>
            <person name="Scharf M.E."/>
            <person name="Sun F."/>
            <person name="Vogel H."/>
            <person name="Xiao J."/>
            <person name="Yang W."/>
            <person name="Yang Z."/>
            <person name="Yang Z."/>
            <person name="Zhou J."/>
            <person name="Zhu J."/>
            <person name="Brent C.S."/>
            <person name="Elsik C.G."/>
            <person name="Goodisman M.A."/>
            <person name="Liberles D.A."/>
            <person name="Roe R.M."/>
            <person name="Vargo E.L."/>
            <person name="Vilcinskas A."/>
            <person name="Wang J."/>
            <person name="Bornberg-Bauer E."/>
            <person name="Korb J."/>
            <person name="Zhang G."/>
            <person name="Liebig J."/>
        </authorList>
    </citation>
    <scope>NUCLEOTIDE SEQUENCE [LARGE SCALE GENOMIC DNA]</scope>
    <source>
        <tissue evidence="5">Whole organism</tissue>
    </source>
</reference>
<dbReference type="EMBL" id="KK869426">
    <property type="protein sequence ID" value="KDR07099.1"/>
    <property type="molecule type" value="Genomic_DNA"/>
</dbReference>
<dbReference type="SUPFAM" id="SSF52540">
    <property type="entry name" value="P-loop containing nucleoside triphosphate hydrolases"/>
    <property type="match status" value="1"/>
</dbReference>
<dbReference type="InterPro" id="IPR045028">
    <property type="entry name" value="DinG/Rad3-like"/>
</dbReference>
<dbReference type="AlphaFoldDB" id="A0A067QIL5"/>
<dbReference type="GO" id="GO:1904430">
    <property type="term" value="P:negative regulation of t-circle formation"/>
    <property type="evidence" value="ECO:0007669"/>
    <property type="project" value="TreeGrafter"/>
</dbReference>
<gene>
    <name evidence="5" type="ORF">L798_03533</name>
</gene>
<evidence type="ECO:0000256" key="1">
    <source>
        <dbReference type="ARBA" id="ARBA00022741"/>
    </source>
</evidence>
<dbReference type="GO" id="GO:0005524">
    <property type="term" value="F:ATP binding"/>
    <property type="evidence" value="ECO:0007669"/>
    <property type="project" value="UniProtKB-KW"/>
</dbReference>
<dbReference type="InterPro" id="IPR027417">
    <property type="entry name" value="P-loop_NTPase"/>
</dbReference>
<keyword evidence="6" id="KW-1185">Reference proteome</keyword>
<dbReference type="OrthoDB" id="19182at2759"/>
<dbReference type="PROSITE" id="PS51193">
    <property type="entry name" value="HELICASE_ATP_BIND_2"/>
    <property type="match status" value="1"/>
</dbReference>
<evidence type="ECO:0000313" key="6">
    <source>
        <dbReference type="Proteomes" id="UP000027135"/>
    </source>
</evidence>
<dbReference type="GO" id="GO:0005634">
    <property type="term" value="C:nucleus"/>
    <property type="evidence" value="ECO:0007669"/>
    <property type="project" value="TreeGrafter"/>
</dbReference>
<keyword evidence="2" id="KW-0378">Hydrolase</keyword>
<evidence type="ECO:0000256" key="2">
    <source>
        <dbReference type="ARBA" id="ARBA00022801"/>
    </source>
</evidence>
<dbReference type="InterPro" id="IPR014013">
    <property type="entry name" value="Helic_SF1/SF2_ATP-bd_DinG/Rad3"/>
</dbReference>
<dbReference type="InterPro" id="IPR006554">
    <property type="entry name" value="Helicase-like_DEXD_c2"/>
</dbReference>
<keyword evidence="3" id="KW-0067">ATP-binding</keyword>
<dbReference type="InterPro" id="IPR010614">
    <property type="entry name" value="RAD3-like_helicase_DEAD"/>
</dbReference>
<dbReference type="PANTHER" id="PTHR11472:SF34">
    <property type="entry name" value="REGULATOR OF TELOMERE ELONGATION HELICASE 1"/>
    <property type="match status" value="1"/>
</dbReference>
<dbReference type="Proteomes" id="UP000027135">
    <property type="component" value="Unassembled WGS sequence"/>
</dbReference>
<dbReference type="GO" id="GO:0010569">
    <property type="term" value="P:regulation of double-strand break repair via homologous recombination"/>
    <property type="evidence" value="ECO:0007669"/>
    <property type="project" value="TreeGrafter"/>
</dbReference>
<protein>
    <submittedName>
        <fullName evidence="5">Regulator of telomere elongation helicase 1-like protein</fullName>
    </submittedName>
</protein>
<evidence type="ECO:0000313" key="5">
    <source>
        <dbReference type="EMBL" id="KDR07099.1"/>
    </source>
</evidence>
<dbReference type="OMA" id="DCAEEEC"/>
<keyword evidence="5" id="KW-0347">Helicase</keyword>
<dbReference type="GO" id="GO:0090657">
    <property type="term" value="P:telomeric loop disassembly"/>
    <property type="evidence" value="ECO:0007669"/>
    <property type="project" value="TreeGrafter"/>
</dbReference>
<evidence type="ECO:0000256" key="3">
    <source>
        <dbReference type="ARBA" id="ARBA00022840"/>
    </source>
</evidence>
<organism evidence="5 6">
    <name type="scientific">Zootermopsis nevadensis</name>
    <name type="common">Dampwood termite</name>
    <dbReference type="NCBI Taxonomy" id="136037"/>
    <lineage>
        <taxon>Eukaryota</taxon>
        <taxon>Metazoa</taxon>
        <taxon>Ecdysozoa</taxon>
        <taxon>Arthropoda</taxon>
        <taxon>Hexapoda</taxon>
        <taxon>Insecta</taxon>
        <taxon>Pterygota</taxon>
        <taxon>Neoptera</taxon>
        <taxon>Polyneoptera</taxon>
        <taxon>Dictyoptera</taxon>
        <taxon>Blattodea</taxon>
        <taxon>Blattoidea</taxon>
        <taxon>Termitoidae</taxon>
        <taxon>Termopsidae</taxon>
        <taxon>Zootermopsis</taxon>
    </lineage>
</organism>